<proteinExistence type="predicted"/>
<dbReference type="EMBL" id="MUKV01000015">
    <property type="protein sequence ID" value="OQS38614.1"/>
    <property type="molecule type" value="Genomic_DNA"/>
</dbReference>
<dbReference type="RefSeq" id="WP_081555700.1">
    <property type="nucleotide sequence ID" value="NZ_MUKV01000015.1"/>
</dbReference>
<accession>A0A1W0CV14</accession>
<evidence type="ECO:0000313" key="2">
    <source>
        <dbReference type="Proteomes" id="UP000192721"/>
    </source>
</evidence>
<evidence type="ECO:0000313" key="1">
    <source>
        <dbReference type="EMBL" id="OQS38614.1"/>
    </source>
</evidence>
<name>A0A1W0CV14_9NEIS</name>
<reference evidence="1 2" key="1">
    <citation type="submission" date="2017-02" db="EMBL/GenBank/DDBJ databases">
        <title>Chromobacterium haemolyticum H5244.</title>
        <authorList>
            <person name="Gulvik C.A."/>
        </authorList>
    </citation>
    <scope>NUCLEOTIDE SEQUENCE [LARGE SCALE GENOMIC DNA]</scope>
    <source>
        <strain evidence="1 2">H5244</strain>
    </source>
</reference>
<organism evidence="1 2">
    <name type="scientific">Chromobacterium haemolyticum</name>
    <dbReference type="NCBI Taxonomy" id="394935"/>
    <lineage>
        <taxon>Bacteria</taxon>
        <taxon>Pseudomonadati</taxon>
        <taxon>Pseudomonadota</taxon>
        <taxon>Betaproteobacteria</taxon>
        <taxon>Neisseriales</taxon>
        <taxon>Chromobacteriaceae</taxon>
        <taxon>Chromobacterium</taxon>
    </lineage>
</organism>
<dbReference type="AlphaFoldDB" id="A0A1W0CV14"/>
<dbReference type="Proteomes" id="UP000192721">
    <property type="component" value="Unassembled WGS sequence"/>
</dbReference>
<protein>
    <submittedName>
        <fullName evidence="1">Uncharacterized protein</fullName>
    </submittedName>
</protein>
<sequence>MHKLNQEVAALVRIAAYQSPRIMRQAYAGQPHFDIYLCGNHTLELVADMYSLQFEDEERIDPAMQFSSSDWDQEKMVLPSACSREAFYLLYRTGRQLVRSKRRLLQLASRAA</sequence>
<comment type="caution">
    <text evidence="1">The sequence shown here is derived from an EMBL/GenBank/DDBJ whole genome shotgun (WGS) entry which is preliminary data.</text>
</comment>
<gene>
    <name evidence="1" type="ORF">B0T45_12605</name>
</gene>